<keyword evidence="2" id="KW-1185">Reference proteome</keyword>
<gene>
    <name evidence="1" type="ORF">HMPREF9303_2005</name>
</gene>
<evidence type="ECO:0000313" key="1">
    <source>
        <dbReference type="EMBL" id="EGC87143.1"/>
    </source>
</evidence>
<sequence length="79" mass="9516">MYLVMITEELRISAIGKKTRNFLFQIPLVRRLAKTGCLYLLRSMSMRQRTQKKWEKKREQGKIKKTMYPSVYKIFANAR</sequence>
<protein>
    <submittedName>
        <fullName evidence="1">Uncharacterized protein</fullName>
    </submittedName>
</protein>
<dbReference type="EMBL" id="AEXO01000022">
    <property type="protein sequence ID" value="EGC87143.1"/>
    <property type="molecule type" value="Genomic_DNA"/>
</dbReference>
<dbReference type="AlphaFoldDB" id="F0H4Q6"/>
<dbReference type="Proteomes" id="UP000003155">
    <property type="component" value="Unassembled WGS sequence"/>
</dbReference>
<name>F0H4Q6_9BACT</name>
<organism evidence="1 2">
    <name type="scientific">Prevotella denticola CRIS 18C-A</name>
    <dbReference type="NCBI Taxonomy" id="944557"/>
    <lineage>
        <taxon>Bacteria</taxon>
        <taxon>Pseudomonadati</taxon>
        <taxon>Bacteroidota</taxon>
        <taxon>Bacteroidia</taxon>
        <taxon>Bacteroidales</taxon>
        <taxon>Prevotellaceae</taxon>
        <taxon>Prevotella</taxon>
    </lineage>
</organism>
<reference evidence="1 2" key="1">
    <citation type="submission" date="2011-02" db="EMBL/GenBank/DDBJ databases">
        <authorList>
            <person name="Durkin A.S."/>
            <person name="Madupu R."/>
            <person name="Torralba M."/>
            <person name="Gillis M."/>
            <person name="Methe B."/>
            <person name="Sutton G."/>
            <person name="Nelson K.E."/>
        </authorList>
    </citation>
    <scope>NUCLEOTIDE SEQUENCE [LARGE SCALE GENOMIC DNA]</scope>
    <source>
        <strain evidence="1 2">CRIS 18C-A</strain>
    </source>
</reference>
<proteinExistence type="predicted"/>
<accession>F0H4Q6</accession>
<evidence type="ECO:0000313" key="2">
    <source>
        <dbReference type="Proteomes" id="UP000003155"/>
    </source>
</evidence>
<comment type="caution">
    <text evidence="1">The sequence shown here is derived from an EMBL/GenBank/DDBJ whole genome shotgun (WGS) entry which is preliminary data.</text>
</comment>